<proteinExistence type="predicted"/>
<evidence type="ECO:0000313" key="3">
    <source>
        <dbReference type="Proteomes" id="UP000034746"/>
    </source>
</evidence>
<organism evidence="2 3">
    <name type="scientific">Candidatus Uhrbacteria bacterium GW2011_GWF2_41_16</name>
    <dbReference type="NCBI Taxonomy" id="1618997"/>
    <lineage>
        <taxon>Bacteria</taxon>
        <taxon>Candidatus Uhriibacteriota</taxon>
    </lineage>
</organism>
<comment type="caution">
    <text evidence="2">The sequence shown here is derived from an EMBL/GenBank/DDBJ whole genome shotgun (WGS) entry which is preliminary data.</text>
</comment>
<name>A0A0G0XNA5_9BACT</name>
<sequence length="74" mass="8250">MAGLTIPAYQPAMDGVVNTDPMMPASSETTIAMMSLNVLFIFIVLFLWDKICRFFSSLFLLAEPVHPNKYGHPT</sequence>
<feature type="transmembrane region" description="Helical" evidence="1">
    <location>
        <begin position="30"/>
        <end position="48"/>
    </location>
</feature>
<protein>
    <submittedName>
        <fullName evidence="2">Uncharacterized protein</fullName>
    </submittedName>
</protein>
<accession>A0A0G0XNA5</accession>
<reference evidence="2 3" key="1">
    <citation type="journal article" date="2015" name="Nature">
        <title>rRNA introns, odd ribosomes, and small enigmatic genomes across a large radiation of phyla.</title>
        <authorList>
            <person name="Brown C.T."/>
            <person name="Hug L.A."/>
            <person name="Thomas B.C."/>
            <person name="Sharon I."/>
            <person name="Castelle C.J."/>
            <person name="Singh A."/>
            <person name="Wilkins M.J."/>
            <person name="Williams K.H."/>
            <person name="Banfield J.F."/>
        </authorList>
    </citation>
    <scope>NUCLEOTIDE SEQUENCE [LARGE SCALE GENOMIC DNA]</scope>
</reference>
<keyword evidence="1" id="KW-1133">Transmembrane helix</keyword>
<evidence type="ECO:0000256" key="1">
    <source>
        <dbReference type="SAM" id="Phobius"/>
    </source>
</evidence>
<gene>
    <name evidence="2" type="ORF">UU48_C0004G0078</name>
</gene>
<keyword evidence="1" id="KW-0812">Transmembrane</keyword>
<dbReference type="Proteomes" id="UP000034746">
    <property type="component" value="Unassembled WGS sequence"/>
</dbReference>
<dbReference type="EMBL" id="LCAU01000004">
    <property type="protein sequence ID" value="KKR98285.1"/>
    <property type="molecule type" value="Genomic_DNA"/>
</dbReference>
<keyword evidence="1" id="KW-0472">Membrane</keyword>
<dbReference type="AlphaFoldDB" id="A0A0G0XNA5"/>
<evidence type="ECO:0000313" key="2">
    <source>
        <dbReference type="EMBL" id="KKR98285.1"/>
    </source>
</evidence>